<dbReference type="EMBL" id="BARV01042826">
    <property type="protein sequence ID" value="GAI51291.1"/>
    <property type="molecule type" value="Genomic_DNA"/>
</dbReference>
<gene>
    <name evidence="1" type="ORF">S06H3_64219</name>
</gene>
<feature type="non-terminal residue" evidence="1">
    <location>
        <position position="1"/>
    </location>
</feature>
<protein>
    <submittedName>
        <fullName evidence="1">Uncharacterized protein</fullName>
    </submittedName>
</protein>
<comment type="caution">
    <text evidence="1">The sequence shown here is derived from an EMBL/GenBank/DDBJ whole genome shotgun (WGS) entry which is preliminary data.</text>
</comment>
<evidence type="ECO:0000313" key="1">
    <source>
        <dbReference type="EMBL" id="GAI51291.1"/>
    </source>
</evidence>
<accession>X1Q907</accession>
<reference evidence="1" key="1">
    <citation type="journal article" date="2014" name="Front. Microbiol.">
        <title>High frequency of phylogenetically diverse reductive dehalogenase-homologous genes in deep subseafloor sedimentary metagenomes.</title>
        <authorList>
            <person name="Kawai M."/>
            <person name="Futagami T."/>
            <person name="Toyoda A."/>
            <person name="Takaki Y."/>
            <person name="Nishi S."/>
            <person name="Hori S."/>
            <person name="Arai W."/>
            <person name="Tsubouchi T."/>
            <person name="Morono Y."/>
            <person name="Uchiyama I."/>
            <person name="Ito T."/>
            <person name="Fujiyama A."/>
            <person name="Inagaki F."/>
            <person name="Takami H."/>
        </authorList>
    </citation>
    <scope>NUCLEOTIDE SEQUENCE</scope>
    <source>
        <strain evidence="1">Expedition CK06-06</strain>
    </source>
</reference>
<organism evidence="1">
    <name type="scientific">marine sediment metagenome</name>
    <dbReference type="NCBI Taxonomy" id="412755"/>
    <lineage>
        <taxon>unclassified sequences</taxon>
        <taxon>metagenomes</taxon>
        <taxon>ecological metagenomes</taxon>
    </lineage>
</organism>
<name>X1Q907_9ZZZZ</name>
<dbReference type="AlphaFoldDB" id="X1Q907"/>
<proteinExistence type="predicted"/>
<sequence length="75" mass="8559">LHLHGHLGASISGELEYMGTAFTMDMTLEGTSWYSKQNCTEVKMTMSMIMSMEFDDDKMEYLTDTVMELVEYGTI</sequence>